<dbReference type="OrthoDB" id="5412936at2759"/>
<organism evidence="2 3">
    <name type="scientific">Aspergillus pseudotamarii</name>
    <dbReference type="NCBI Taxonomy" id="132259"/>
    <lineage>
        <taxon>Eukaryota</taxon>
        <taxon>Fungi</taxon>
        <taxon>Dikarya</taxon>
        <taxon>Ascomycota</taxon>
        <taxon>Pezizomycotina</taxon>
        <taxon>Eurotiomycetes</taxon>
        <taxon>Eurotiomycetidae</taxon>
        <taxon>Eurotiales</taxon>
        <taxon>Aspergillaceae</taxon>
        <taxon>Aspergillus</taxon>
        <taxon>Aspergillus subgen. Circumdati</taxon>
    </lineage>
</organism>
<evidence type="ECO:0000313" key="2">
    <source>
        <dbReference type="EMBL" id="KAE8138501.1"/>
    </source>
</evidence>
<gene>
    <name evidence="2" type="ORF">BDV38DRAFT_282164</name>
</gene>
<accession>A0A5N6SXI4</accession>
<feature type="compositionally biased region" description="Polar residues" evidence="1">
    <location>
        <begin position="48"/>
        <end position="65"/>
    </location>
</feature>
<dbReference type="EMBL" id="ML743571">
    <property type="protein sequence ID" value="KAE8138501.1"/>
    <property type="molecule type" value="Genomic_DNA"/>
</dbReference>
<proteinExistence type="predicted"/>
<evidence type="ECO:0000256" key="1">
    <source>
        <dbReference type="SAM" id="MobiDB-lite"/>
    </source>
</evidence>
<dbReference type="AlphaFoldDB" id="A0A5N6SXI4"/>
<feature type="region of interest" description="Disordered" evidence="1">
    <location>
        <begin position="30"/>
        <end position="88"/>
    </location>
</feature>
<sequence>MVSVYVDSVRDVEILATENITAEQRNVANYTRRRSAESPSSSEEEFIQPNTNTLDGSVVSQSNAHTEPPKGNQLHENTSVEGPARTRNNFTAGVVGEPLQLQNIGPVNRALILKQLISKTAEKYEERYASILDTDDMGAILEQHLNPTVRDICKNGEFTLSKYIARFFTLSGIFLMKGNSLIAIGQNPENLVICGVYLHILWRRSNPQKFWLYVGQAAELRERIRTHNDIYRRKRNPSLHYHVWDSAEDMDSVFVTLGASEKPTSAKTQLLLNLLEMWMALVFQTLTSLHLNEYLPESVNSLWSGHHLNVALPLWQGFTEENQAVSEAVGGRISFQQYFLRTRQFVNGQKVQETRLTIYETLPTLC</sequence>
<protein>
    <submittedName>
        <fullName evidence="2">Uncharacterized protein</fullName>
    </submittedName>
</protein>
<dbReference type="Proteomes" id="UP000325672">
    <property type="component" value="Unassembled WGS sequence"/>
</dbReference>
<keyword evidence="3" id="KW-1185">Reference proteome</keyword>
<dbReference type="RefSeq" id="XP_031914564.1">
    <property type="nucleotide sequence ID" value="XM_032059730.1"/>
</dbReference>
<reference evidence="2 3" key="1">
    <citation type="submission" date="2019-04" db="EMBL/GenBank/DDBJ databases">
        <title>Friends and foes A comparative genomics study of 23 Aspergillus species from section Flavi.</title>
        <authorList>
            <consortium name="DOE Joint Genome Institute"/>
            <person name="Kjaerbolling I."/>
            <person name="Vesth T."/>
            <person name="Frisvad J.C."/>
            <person name="Nybo J.L."/>
            <person name="Theobald S."/>
            <person name="Kildgaard S."/>
            <person name="Isbrandt T."/>
            <person name="Kuo A."/>
            <person name="Sato A."/>
            <person name="Lyhne E.K."/>
            <person name="Kogle M.E."/>
            <person name="Wiebenga A."/>
            <person name="Kun R.S."/>
            <person name="Lubbers R.J."/>
            <person name="Makela M.R."/>
            <person name="Barry K."/>
            <person name="Chovatia M."/>
            <person name="Clum A."/>
            <person name="Daum C."/>
            <person name="Haridas S."/>
            <person name="He G."/>
            <person name="LaButti K."/>
            <person name="Lipzen A."/>
            <person name="Mondo S."/>
            <person name="Riley R."/>
            <person name="Salamov A."/>
            <person name="Simmons B.A."/>
            <person name="Magnuson J.K."/>
            <person name="Henrissat B."/>
            <person name="Mortensen U.H."/>
            <person name="Larsen T.O."/>
            <person name="Devries R.P."/>
            <person name="Grigoriev I.V."/>
            <person name="Machida M."/>
            <person name="Baker S.E."/>
            <person name="Andersen M.R."/>
        </authorList>
    </citation>
    <scope>NUCLEOTIDE SEQUENCE [LARGE SCALE GENOMIC DNA]</scope>
    <source>
        <strain evidence="2 3">CBS 117625</strain>
    </source>
</reference>
<evidence type="ECO:0000313" key="3">
    <source>
        <dbReference type="Proteomes" id="UP000325672"/>
    </source>
</evidence>
<dbReference type="GeneID" id="43643940"/>
<feature type="compositionally biased region" description="Polar residues" evidence="1">
    <location>
        <begin position="74"/>
        <end position="88"/>
    </location>
</feature>
<name>A0A5N6SXI4_ASPPS</name>